<feature type="compositionally biased region" description="Basic and acidic residues" evidence="3">
    <location>
        <begin position="204"/>
        <end position="227"/>
    </location>
</feature>
<feature type="region of interest" description="Disordered" evidence="3">
    <location>
        <begin position="204"/>
        <end position="230"/>
    </location>
</feature>
<dbReference type="PANTHER" id="PTHR42970">
    <property type="entry name" value="PECTATE LYASE C-RELATED"/>
    <property type="match status" value="1"/>
</dbReference>
<evidence type="ECO:0000256" key="1">
    <source>
        <dbReference type="ARBA" id="ARBA00022723"/>
    </source>
</evidence>
<protein>
    <recommendedName>
        <fullName evidence="6">Pectate lyase</fullName>
    </recommendedName>
</protein>
<keyword evidence="2" id="KW-0325">Glycoprotein</keyword>
<dbReference type="PANTHER" id="PTHR42970:SF1">
    <property type="entry name" value="PECTATE LYASE C-RELATED"/>
    <property type="match status" value="1"/>
</dbReference>
<proteinExistence type="predicted"/>
<dbReference type="EMBL" id="BMXF01000006">
    <property type="protein sequence ID" value="GHB84626.1"/>
    <property type="molecule type" value="Genomic_DNA"/>
</dbReference>
<keyword evidence="5" id="KW-1185">Reference proteome</keyword>
<evidence type="ECO:0008006" key="6">
    <source>
        <dbReference type="Google" id="ProtNLM"/>
    </source>
</evidence>
<dbReference type="InterPro" id="IPR012334">
    <property type="entry name" value="Pectin_lyas_fold"/>
</dbReference>
<evidence type="ECO:0000313" key="5">
    <source>
        <dbReference type="Proteomes" id="UP000598271"/>
    </source>
</evidence>
<dbReference type="GO" id="GO:0046872">
    <property type="term" value="F:metal ion binding"/>
    <property type="evidence" value="ECO:0007669"/>
    <property type="project" value="UniProtKB-KW"/>
</dbReference>
<dbReference type="Proteomes" id="UP000598271">
    <property type="component" value="Unassembled WGS sequence"/>
</dbReference>
<evidence type="ECO:0000256" key="3">
    <source>
        <dbReference type="SAM" id="MobiDB-lite"/>
    </source>
</evidence>
<sequence length="245" mass="26947">MASGAGNTDYRNNVLYNWGYQSLYGGEKAQQGNDKFNFSNFNIVANYYKPGPATQQGEVSYRIANPSFRDKANDLGKWFVADNVIEGNTSVSANNWNGGVQTEIAAEKIKLDKAWPSMPINQQTAEGAYTSVLDNAGATLPKRDAVDQRIINEARGGFATYEGESYKVENKVADSSKKSGIIDTQNDVGGWPVLNSLPAPLDTDHDGMPDSWEQKNKLDKVNPDDRNTVAPDGYTMLEKYLNSIK</sequence>
<dbReference type="InterPro" id="IPR052063">
    <property type="entry name" value="Polysaccharide_Lyase_1"/>
</dbReference>
<gene>
    <name evidence="4" type="ORF">GCM10007390_44730</name>
</gene>
<evidence type="ECO:0000313" key="4">
    <source>
        <dbReference type="EMBL" id="GHB84626.1"/>
    </source>
</evidence>
<organism evidence="4 5">
    <name type="scientific">Persicitalea jodogahamensis</name>
    <dbReference type="NCBI Taxonomy" id="402147"/>
    <lineage>
        <taxon>Bacteria</taxon>
        <taxon>Pseudomonadati</taxon>
        <taxon>Bacteroidota</taxon>
        <taxon>Cytophagia</taxon>
        <taxon>Cytophagales</taxon>
        <taxon>Spirosomataceae</taxon>
        <taxon>Persicitalea</taxon>
    </lineage>
</organism>
<dbReference type="Gene3D" id="2.160.20.10">
    <property type="entry name" value="Single-stranded right-handed beta-helix, Pectin lyase-like"/>
    <property type="match status" value="1"/>
</dbReference>
<dbReference type="InterPro" id="IPR011050">
    <property type="entry name" value="Pectin_lyase_fold/virulence"/>
</dbReference>
<name>A0A8J3GBV7_9BACT</name>
<accession>A0A8J3GBV7</accession>
<comment type="caution">
    <text evidence="4">The sequence shown here is derived from an EMBL/GenBank/DDBJ whole genome shotgun (WGS) entry which is preliminary data.</text>
</comment>
<dbReference type="AlphaFoldDB" id="A0A8J3GBV7"/>
<keyword evidence="1" id="KW-0479">Metal-binding</keyword>
<reference evidence="4 5" key="1">
    <citation type="journal article" date="2014" name="Int. J. Syst. Evol. Microbiol.">
        <title>Complete genome sequence of Corynebacterium casei LMG S-19264T (=DSM 44701T), isolated from a smear-ripened cheese.</title>
        <authorList>
            <consortium name="US DOE Joint Genome Institute (JGI-PGF)"/>
            <person name="Walter F."/>
            <person name="Albersmeier A."/>
            <person name="Kalinowski J."/>
            <person name="Ruckert C."/>
        </authorList>
    </citation>
    <scope>NUCLEOTIDE SEQUENCE [LARGE SCALE GENOMIC DNA]</scope>
    <source>
        <strain evidence="4 5">KCTC 12866</strain>
    </source>
</reference>
<evidence type="ECO:0000256" key="2">
    <source>
        <dbReference type="ARBA" id="ARBA00023180"/>
    </source>
</evidence>
<dbReference type="SUPFAM" id="SSF51126">
    <property type="entry name" value="Pectin lyase-like"/>
    <property type="match status" value="1"/>
</dbReference>